<evidence type="ECO:0000256" key="2">
    <source>
        <dbReference type="ARBA" id="ARBA00022481"/>
    </source>
</evidence>
<dbReference type="SMART" id="SM00304">
    <property type="entry name" value="HAMP"/>
    <property type="match status" value="3"/>
</dbReference>
<name>A0A2P5Z2V9_9XANT</name>
<evidence type="ECO:0000259" key="8">
    <source>
        <dbReference type="PROSITE" id="PS50885"/>
    </source>
</evidence>
<evidence type="ECO:0000256" key="3">
    <source>
        <dbReference type="ARBA" id="ARBA00023224"/>
    </source>
</evidence>
<dbReference type="SMART" id="SM00283">
    <property type="entry name" value="MA"/>
    <property type="match status" value="1"/>
</dbReference>
<dbReference type="Gene3D" id="3.30.450.20">
    <property type="entry name" value="PAS domain"/>
    <property type="match status" value="1"/>
</dbReference>
<sequence>MPSPSAVPRFTTASWLRSRSTLLALFHALLLLALAGYALHVGRTVGATGSALPRLLPALLIAVAVAVALAWLGRRSAPRALEQATQALQALGEGRFAQRVELELAGDASEVALLRALQNAQQALAARQAQTEAELQHGRFVIQALDDLDTMVRIADDDGRVHFANRKLLQMLKTIEPDVQRFRPEFRAEQFVGGSIGDIYPDSQAAIDRMRALTGSKRVRAPFFGRQIDFVYSPIDGADGRRLGTIAQWEEVTAQVNAEQALATVIEAAAHGDFSQRIETAAMDGVLKSLAEGVNRIADGVESNLAQLAGALAALAEGDLTHRVDGQAQGVFARLREDTNRTVAKLTEIIVGIQDSAETIRRAASEIAAGNTDLSDRTEQQAASLEETASSMEELTSAVKQNADNAQQANGLVQNTGEVARSGGKVMDDVVTTMRAISTSSQRIGEIIGVIDGIAFQTNILALNAAVEAARAGEQGRGFAVVASEVRSLAQRSADAAKEIKELIEASTRTVGEGAELVNRAGATMHEIVGSVQRVTGLIGEISAASGEQSSGIEQVNRTVAQLDEVTQRNAALVEEATAAARSMEEQAGGLAAAVAVFRIDSGRAGGSDGKVVPFARGAG</sequence>
<gene>
    <name evidence="9" type="ORF">XsacCFBP4641_11885</name>
</gene>
<dbReference type="InterPro" id="IPR003660">
    <property type="entry name" value="HAMP_dom"/>
</dbReference>
<dbReference type="Proteomes" id="UP000247346">
    <property type="component" value="Unassembled WGS sequence"/>
</dbReference>
<dbReference type="PROSITE" id="PS50111">
    <property type="entry name" value="CHEMOTAXIS_TRANSDUC_2"/>
    <property type="match status" value="1"/>
</dbReference>
<dbReference type="AlphaFoldDB" id="A0A2P5Z2V9"/>
<feature type="domain" description="Methyl-accepting transducer" evidence="7">
    <location>
        <begin position="356"/>
        <end position="585"/>
    </location>
</feature>
<dbReference type="CDD" id="cd11386">
    <property type="entry name" value="MCP_signal"/>
    <property type="match status" value="1"/>
</dbReference>
<dbReference type="PROSITE" id="PS50885">
    <property type="entry name" value="HAMP"/>
    <property type="match status" value="1"/>
</dbReference>
<protein>
    <submittedName>
        <fullName evidence="9">Chemotaxis protein</fullName>
    </submittedName>
</protein>
<dbReference type="PANTHER" id="PTHR43531:SF14">
    <property type="entry name" value="METHYL-ACCEPTING CHEMOTAXIS PROTEIN I-RELATED"/>
    <property type="match status" value="1"/>
</dbReference>
<comment type="similarity">
    <text evidence="4">Belongs to the methyl-accepting chemotaxis (MCP) protein family.</text>
</comment>
<dbReference type="Pfam" id="PF18947">
    <property type="entry name" value="HAMP_2"/>
    <property type="match status" value="1"/>
</dbReference>
<dbReference type="Pfam" id="PF00015">
    <property type="entry name" value="MCPsignal"/>
    <property type="match status" value="1"/>
</dbReference>
<comment type="subcellular location">
    <subcellularLocation>
        <location evidence="1">Membrane</location>
    </subcellularLocation>
</comment>
<dbReference type="STRING" id="56458.SB85_00050"/>
<evidence type="ECO:0000313" key="9">
    <source>
        <dbReference type="EMBL" id="PPU82017.1"/>
    </source>
</evidence>
<dbReference type="EMBL" id="MDEK01000010">
    <property type="protein sequence ID" value="PPU82017.1"/>
    <property type="molecule type" value="Genomic_DNA"/>
</dbReference>
<feature type="transmembrane region" description="Helical" evidence="6">
    <location>
        <begin position="54"/>
        <end position="73"/>
    </location>
</feature>
<keyword evidence="6" id="KW-0472">Membrane</keyword>
<dbReference type="FunFam" id="1.10.287.950:FF:000001">
    <property type="entry name" value="Methyl-accepting chemotaxis sensory transducer"/>
    <property type="match status" value="1"/>
</dbReference>
<dbReference type="GO" id="GO:0006935">
    <property type="term" value="P:chemotaxis"/>
    <property type="evidence" value="ECO:0007669"/>
    <property type="project" value="TreeGrafter"/>
</dbReference>
<feature type="domain" description="HAMP" evidence="8">
    <location>
        <begin position="305"/>
        <end position="351"/>
    </location>
</feature>
<dbReference type="OrthoDB" id="8744489at2"/>
<keyword evidence="3 5" id="KW-0807">Transducer</keyword>
<dbReference type="GO" id="GO:0005886">
    <property type="term" value="C:plasma membrane"/>
    <property type="evidence" value="ECO:0007669"/>
    <property type="project" value="TreeGrafter"/>
</dbReference>
<evidence type="ECO:0000313" key="10">
    <source>
        <dbReference type="Proteomes" id="UP000247346"/>
    </source>
</evidence>
<keyword evidence="6" id="KW-1133">Transmembrane helix</keyword>
<dbReference type="GO" id="GO:0007165">
    <property type="term" value="P:signal transduction"/>
    <property type="evidence" value="ECO:0007669"/>
    <property type="project" value="UniProtKB-KW"/>
</dbReference>
<dbReference type="PANTHER" id="PTHR43531">
    <property type="entry name" value="PROTEIN ICFG"/>
    <property type="match status" value="1"/>
</dbReference>
<accession>A0A2P5Z2V9</accession>
<dbReference type="GO" id="GO:0004888">
    <property type="term" value="F:transmembrane signaling receptor activity"/>
    <property type="evidence" value="ECO:0007669"/>
    <property type="project" value="TreeGrafter"/>
</dbReference>
<comment type="caution">
    <text evidence="9">The sequence shown here is derived from an EMBL/GenBank/DDBJ whole genome shotgun (WGS) entry which is preliminary data.</text>
</comment>
<organism evidence="9 10">
    <name type="scientific">Xanthomonas sacchari</name>
    <dbReference type="NCBI Taxonomy" id="56458"/>
    <lineage>
        <taxon>Bacteria</taxon>
        <taxon>Pseudomonadati</taxon>
        <taxon>Pseudomonadota</taxon>
        <taxon>Gammaproteobacteria</taxon>
        <taxon>Lysobacterales</taxon>
        <taxon>Lysobacteraceae</taxon>
        <taxon>Xanthomonas</taxon>
    </lineage>
</organism>
<dbReference type="Gene3D" id="1.10.287.950">
    <property type="entry name" value="Methyl-accepting chemotaxis protein"/>
    <property type="match status" value="1"/>
</dbReference>
<evidence type="ECO:0000256" key="6">
    <source>
        <dbReference type="SAM" id="Phobius"/>
    </source>
</evidence>
<reference evidence="9 10" key="1">
    <citation type="submission" date="2016-08" db="EMBL/GenBank/DDBJ databases">
        <authorList>
            <person name="Seilhamer J.J."/>
        </authorList>
    </citation>
    <scope>NUCLEOTIDE SEQUENCE [LARGE SCALE GENOMIC DNA]</scope>
    <source>
        <strain evidence="9 10">CFBP4641</strain>
    </source>
</reference>
<dbReference type="InterPro" id="IPR004089">
    <property type="entry name" value="MCPsignal_dom"/>
</dbReference>
<evidence type="ECO:0000259" key="7">
    <source>
        <dbReference type="PROSITE" id="PS50111"/>
    </source>
</evidence>
<evidence type="ECO:0000256" key="5">
    <source>
        <dbReference type="PROSITE-ProRule" id="PRU00284"/>
    </source>
</evidence>
<keyword evidence="6" id="KW-0812">Transmembrane</keyword>
<evidence type="ECO:0000256" key="1">
    <source>
        <dbReference type="ARBA" id="ARBA00004370"/>
    </source>
</evidence>
<proteinExistence type="inferred from homology"/>
<evidence type="ECO:0000256" key="4">
    <source>
        <dbReference type="ARBA" id="ARBA00029447"/>
    </source>
</evidence>
<dbReference type="InterPro" id="IPR051310">
    <property type="entry name" value="MCP_chemotaxis"/>
</dbReference>
<keyword evidence="2" id="KW-0488">Methylation</keyword>
<dbReference type="SUPFAM" id="SSF58104">
    <property type="entry name" value="Methyl-accepting chemotaxis protein (MCP) signaling domain"/>
    <property type="match status" value="1"/>
</dbReference>